<reference evidence="1 2" key="1">
    <citation type="submission" date="2021-06" db="EMBL/GenBank/DDBJ databases">
        <title>Caerostris extrusa draft genome.</title>
        <authorList>
            <person name="Kono N."/>
            <person name="Arakawa K."/>
        </authorList>
    </citation>
    <scope>NUCLEOTIDE SEQUENCE [LARGE SCALE GENOMIC DNA]</scope>
</reference>
<organism evidence="1 2">
    <name type="scientific">Caerostris extrusa</name>
    <name type="common">Bark spider</name>
    <name type="synonym">Caerostris bankana</name>
    <dbReference type="NCBI Taxonomy" id="172846"/>
    <lineage>
        <taxon>Eukaryota</taxon>
        <taxon>Metazoa</taxon>
        <taxon>Ecdysozoa</taxon>
        <taxon>Arthropoda</taxon>
        <taxon>Chelicerata</taxon>
        <taxon>Arachnida</taxon>
        <taxon>Araneae</taxon>
        <taxon>Araneomorphae</taxon>
        <taxon>Entelegynae</taxon>
        <taxon>Araneoidea</taxon>
        <taxon>Araneidae</taxon>
        <taxon>Caerostris</taxon>
    </lineage>
</organism>
<sequence>MKRDLVTVVTTLTKRTSRREEGDRKWGTSLPFGPLPGISPRVDEDLLQKHNERCTYRGCSGVIEQRWPLILSR</sequence>
<gene>
    <name evidence="1" type="ORF">CEXT_292001</name>
</gene>
<accession>A0AAV4TNT0</accession>
<dbReference type="Proteomes" id="UP001054945">
    <property type="component" value="Unassembled WGS sequence"/>
</dbReference>
<evidence type="ECO:0000313" key="1">
    <source>
        <dbReference type="EMBL" id="GIY46987.1"/>
    </source>
</evidence>
<evidence type="ECO:0000313" key="2">
    <source>
        <dbReference type="Proteomes" id="UP001054945"/>
    </source>
</evidence>
<dbReference type="EMBL" id="BPLR01011511">
    <property type="protein sequence ID" value="GIY46987.1"/>
    <property type="molecule type" value="Genomic_DNA"/>
</dbReference>
<protein>
    <submittedName>
        <fullName evidence="1">Uncharacterized protein</fullName>
    </submittedName>
</protein>
<dbReference type="AlphaFoldDB" id="A0AAV4TNT0"/>
<name>A0AAV4TNT0_CAEEX</name>
<comment type="caution">
    <text evidence="1">The sequence shown here is derived from an EMBL/GenBank/DDBJ whole genome shotgun (WGS) entry which is preliminary data.</text>
</comment>
<keyword evidence="2" id="KW-1185">Reference proteome</keyword>
<proteinExistence type="predicted"/>